<dbReference type="KEGG" id="dch:SY84_08335"/>
<protein>
    <recommendedName>
        <fullName evidence="6">Prepilin-type N-terminal cleavage/methylation domain-containing protein</fullName>
    </recommendedName>
</protein>
<evidence type="ECO:0000313" key="5">
    <source>
        <dbReference type="Proteomes" id="UP000034024"/>
    </source>
</evidence>
<dbReference type="GO" id="GO:0009279">
    <property type="term" value="C:cell outer membrane"/>
    <property type="evidence" value="ECO:0007669"/>
    <property type="project" value="UniProtKB-SubCell"/>
</dbReference>
<dbReference type="NCBIfam" id="TIGR02532">
    <property type="entry name" value="IV_pilin_GFxxxE"/>
    <property type="match status" value="1"/>
</dbReference>
<sequence length="245" mass="25814">MAADVRTLQRPQAGLTLIEILITLTLGLLILGAAYSLTTSTADANALLTARTQLRADAMVSTQLLSARLREACSVIPAGTSVTLPSVPGTRNAAGTRSWTVGTNFVGLVVPARVTDASSTPVLYAYYLMNRATYNDQMPAQQKIASTGATSLVLMEFQVPLPTTPNPCAVPALTAVTLPSSGARALLLAEHVRPPNAAEVALTAESDLALTYRLRFEKTISGRATVYPPLADTPLRASIVGRNVR</sequence>
<dbReference type="PATRIC" id="fig|1309411.5.peg.1701"/>
<dbReference type="EMBL" id="CP011389">
    <property type="protein sequence ID" value="AKH17063.1"/>
    <property type="molecule type" value="Genomic_DNA"/>
</dbReference>
<accession>A0A0F7JQN9</accession>
<evidence type="ECO:0008006" key="6">
    <source>
        <dbReference type="Google" id="ProtNLM"/>
    </source>
</evidence>
<keyword evidence="3" id="KW-1133">Transmembrane helix</keyword>
<dbReference type="InterPro" id="IPR012902">
    <property type="entry name" value="N_methyl_site"/>
</dbReference>
<organism evidence="4 5">
    <name type="scientific">Deinococcus soli</name>
    <name type="common">ex Cha et al. 2016</name>
    <dbReference type="NCBI Taxonomy" id="1309411"/>
    <lineage>
        <taxon>Bacteria</taxon>
        <taxon>Thermotogati</taxon>
        <taxon>Deinococcota</taxon>
        <taxon>Deinococci</taxon>
        <taxon>Deinococcales</taxon>
        <taxon>Deinococcaceae</taxon>
        <taxon>Deinococcus</taxon>
    </lineage>
</organism>
<evidence type="ECO:0000313" key="4">
    <source>
        <dbReference type="EMBL" id="AKH17063.1"/>
    </source>
</evidence>
<evidence type="ECO:0000256" key="3">
    <source>
        <dbReference type="SAM" id="Phobius"/>
    </source>
</evidence>
<evidence type="ECO:0000256" key="2">
    <source>
        <dbReference type="ARBA" id="ARBA00023237"/>
    </source>
</evidence>
<name>A0A0F7JQN9_9DEIO</name>
<keyword evidence="2" id="KW-0998">Cell outer membrane</keyword>
<keyword evidence="5" id="KW-1185">Reference proteome</keyword>
<comment type="subcellular location">
    <subcellularLocation>
        <location evidence="1">Cell outer membrane</location>
    </subcellularLocation>
</comment>
<reference evidence="4 5" key="1">
    <citation type="submission" date="2015-01" db="EMBL/GenBank/DDBJ databases">
        <title>Deinococcus soli/N5/whole genome sequencing.</title>
        <authorList>
            <person name="Kim M.K."/>
            <person name="Srinivasan S."/>
            <person name="Lee J.-J."/>
        </authorList>
    </citation>
    <scope>NUCLEOTIDE SEQUENCE [LARGE SCALE GENOMIC DNA]</scope>
    <source>
        <strain evidence="4 5">N5</strain>
    </source>
</reference>
<dbReference type="AlphaFoldDB" id="A0A0F7JQN9"/>
<dbReference type="Pfam" id="PF07963">
    <property type="entry name" value="N_methyl"/>
    <property type="match status" value="1"/>
</dbReference>
<feature type="transmembrane region" description="Helical" evidence="3">
    <location>
        <begin position="12"/>
        <end position="35"/>
    </location>
</feature>
<dbReference type="Proteomes" id="UP000034024">
    <property type="component" value="Chromosome"/>
</dbReference>
<dbReference type="RefSeq" id="WP_046843633.1">
    <property type="nucleotide sequence ID" value="NZ_JBHRXH010000001.1"/>
</dbReference>
<evidence type="ECO:0000256" key="1">
    <source>
        <dbReference type="ARBA" id="ARBA00004442"/>
    </source>
</evidence>
<dbReference type="PROSITE" id="PS00409">
    <property type="entry name" value="PROKAR_NTER_METHYL"/>
    <property type="match status" value="1"/>
</dbReference>
<keyword evidence="3" id="KW-0812">Transmembrane</keyword>
<gene>
    <name evidence="4" type="ORF">SY84_08335</name>
</gene>
<keyword evidence="3" id="KW-0472">Membrane</keyword>
<proteinExistence type="predicted"/>